<dbReference type="PIRSF" id="PIRSF003203">
    <property type="entry name" value="AzlD"/>
    <property type="match status" value="1"/>
</dbReference>
<keyword evidence="1" id="KW-0812">Transmembrane</keyword>
<feature type="transmembrane region" description="Helical" evidence="1">
    <location>
        <begin position="44"/>
        <end position="64"/>
    </location>
</feature>
<evidence type="ECO:0000256" key="1">
    <source>
        <dbReference type="SAM" id="Phobius"/>
    </source>
</evidence>
<dbReference type="Proteomes" id="UP001232725">
    <property type="component" value="Unassembled WGS sequence"/>
</dbReference>
<dbReference type="InterPro" id="IPR008407">
    <property type="entry name" value="Brnchd-chn_aa_trnsp_AzlD"/>
</dbReference>
<dbReference type="EMBL" id="JAVALS010000005">
    <property type="protein sequence ID" value="MDP5227390.1"/>
    <property type="molecule type" value="Genomic_DNA"/>
</dbReference>
<keyword evidence="1" id="KW-1133">Transmembrane helix</keyword>
<reference evidence="2 3" key="1">
    <citation type="submission" date="2023-08" db="EMBL/GenBank/DDBJ databases">
        <title>Arthrobacter horti sp. nov., isolated from forest soil.</title>
        <authorList>
            <person name="Park M."/>
        </authorList>
    </citation>
    <scope>NUCLEOTIDE SEQUENCE [LARGE SCALE GENOMIC DNA]</scope>
    <source>
        <strain evidence="2 3">YJM1</strain>
    </source>
</reference>
<comment type="caution">
    <text evidence="2">The sequence shown here is derived from an EMBL/GenBank/DDBJ whole genome shotgun (WGS) entry which is preliminary data.</text>
</comment>
<name>A0ABT9IQL1_9MICC</name>
<evidence type="ECO:0000313" key="3">
    <source>
        <dbReference type="Proteomes" id="UP001232725"/>
    </source>
</evidence>
<keyword evidence="1" id="KW-0472">Membrane</keyword>
<gene>
    <name evidence="2" type="ORF">Q9R02_09525</name>
</gene>
<protein>
    <submittedName>
        <fullName evidence="2">AzlD domain-containing protein</fullName>
    </submittedName>
</protein>
<evidence type="ECO:0000313" key="2">
    <source>
        <dbReference type="EMBL" id="MDP5227390.1"/>
    </source>
</evidence>
<dbReference type="RefSeq" id="WP_305996438.1">
    <property type="nucleotide sequence ID" value="NZ_JAVALS010000005.1"/>
</dbReference>
<keyword evidence="3" id="KW-1185">Reference proteome</keyword>
<dbReference type="Pfam" id="PF05437">
    <property type="entry name" value="AzlD"/>
    <property type="match status" value="1"/>
</dbReference>
<feature type="transmembrane region" description="Helical" evidence="1">
    <location>
        <begin position="6"/>
        <end position="24"/>
    </location>
</feature>
<sequence>MADVPYLLLGVGAAAAVTFALRAIPFALKGALKDSALLADLRSWMPLGAILILLVYAVSGVDFGGSSHGIPEVSGIVVTAGVHWWRRNAVLSMLAGTAVCLVLANLVF</sequence>
<proteinExistence type="predicted"/>
<organism evidence="2 3">
    <name type="scientific">Arthrobacter horti</name>
    <dbReference type="NCBI Taxonomy" id="3068273"/>
    <lineage>
        <taxon>Bacteria</taxon>
        <taxon>Bacillati</taxon>
        <taxon>Actinomycetota</taxon>
        <taxon>Actinomycetes</taxon>
        <taxon>Micrococcales</taxon>
        <taxon>Micrococcaceae</taxon>
        <taxon>Arthrobacter</taxon>
    </lineage>
</organism>
<feature type="transmembrane region" description="Helical" evidence="1">
    <location>
        <begin position="84"/>
        <end position="107"/>
    </location>
</feature>
<accession>A0ABT9IQL1</accession>